<dbReference type="PROSITE" id="PS50885">
    <property type="entry name" value="HAMP"/>
    <property type="match status" value="1"/>
</dbReference>
<comment type="subcellular location">
    <subcellularLocation>
        <location evidence="1">Cell inner membrane</location>
        <topology evidence="1">Multi-pass membrane protein</topology>
    </subcellularLocation>
</comment>
<dbReference type="Gene3D" id="1.10.287.950">
    <property type="entry name" value="Methyl-accepting chemotaxis protein"/>
    <property type="match status" value="1"/>
</dbReference>
<keyword evidence="6 13" id="KW-0812">Transmembrane</keyword>
<evidence type="ECO:0000256" key="9">
    <source>
        <dbReference type="ARBA" id="ARBA00023224"/>
    </source>
</evidence>
<dbReference type="SMART" id="SM00304">
    <property type="entry name" value="HAMP"/>
    <property type="match status" value="1"/>
</dbReference>
<evidence type="ECO:0000259" key="15">
    <source>
        <dbReference type="PROSITE" id="PS50885"/>
    </source>
</evidence>
<accession>A0A1H7THU5</accession>
<dbReference type="Pfam" id="PF00015">
    <property type="entry name" value="MCPsignal"/>
    <property type="match status" value="1"/>
</dbReference>
<evidence type="ECO:0000313" key="17">
    <source>
        <dbReference type="Proteomes" id="UP000199120"/>
    </source>
</evidence>
<dbReference type="InterPro" id="IPR003660">
    <property type="entry name" value="HAMP_dom"/>
</dbReference>
<dbReference type="SUPFAM" id="SSF47170">
    <property type="entry name" value="Aspartate receptor, ligand-binding domain"/>
    <property type="match status" value="1"/>
</dbReference>
<evidence type="ECO:0000256" key="10">
    <source>
        <dbReference type="ARBA" id="ARBA00029447"/>
    </source>
</evidence>
<evidence type="ECO:0000256" key="4">
    <source>
        <dbReference type="ARBA" id="ARBA00022500"/>
    </source>
</evidence>
<dbReference type="AlphaFoldDB" id="A0A1H7THU5"/>
<name>A0A1H7THU5_9BURK</name>
<feature type="domain" description="HAMP" evidence="15">
    <location>
        <begin position="212"/>
        <end position="264"/>
    </location>
</feature>
<evidence type="ECO:0000256" key="7">
    <source>
        <dbReference type="ARBA" id="ARBA00022989"/>
    </source>
</evidence>
<keyword evidence="2" id="KW-1003">Cell membrane</keyword>
<keyword evidence="12" id="KW-0175">Coiled coil</keyword>
<dbReference type="InterPro" id="IPR003122">
    <property type="entry name" value="Tar_rcpt_lig-bd"/>
</dbReference>
<dbReference type="PANTHER" id="PTHR43531:SF14">
    <property type="entry name" value="METHYL-ACCEPTING CHEMOTAXIS PROTEIN I-RELATED"/>
    <property type="match status" value="1"/>
</dbReference>
<evidence type="ECO:0000256" key="6">
    <source>
        <dbReference type="ARBA" id="ARBA00022692"/>
    </source>
</evidence>
<keyword evidence="3" id="KW-0488">Methylation</keyword>
<evidence type="ECO:0000256" key="11">
    <source>
        <dbReference type="PROSITE-ProRule" id="PRU00284"/>
    </source>
</evidence>
<dbReference type="Pfam" id="PF02203">
    <property type="entry name" value="TarH"/>
    <property type="match status" value="1"/>
</dbReference>
<dbReference type="Proteomes" id="UP000199120">
    <property type="component" value="Unassembled WGS sequence"/>
</dbReference>
<dbReference type="GO" id="GO:0005886">
    <property type="term" value="C:plasma membrane"/>
    <property type="evidence" value="ECO:0007669"/>
    <property type="project" value="UniProtKB-SubCell"/>
</dbReference>
<evidence type="ECO:0000256" key="8">
    <source>
        <dbReference type="ARBA" id="ARBA00023136"/>
    </source>
</evidence>
<keyword evidence="17" id="KW-1185">Reference proteome</keyword>
<feature type="domain" description="Methyl-accepting transducer" evidence="14">
    <location>
        <begin position="269"/>
        <end position="498"/>
    </location>
</feature>
<feature type="coiled-coil region" evidence="12">
    <location>
        <begin position="469"/>
        <end position="496"/>
    </location>
</feature>
<dbReference type="SUPFAM" id="SSF58104">
    <property type="entry name" value="Methyl-accepting chemotaxis protein (MCP) signaling domain"/>
    <property type="match status" value="1"/>
</dbReference>
<dbReference type="Pfam" id="PF00672">
    <property type="entry name" value="HAMP"/>
    <property type="match status" value="1"/>
</dbReference>
<protein>
    <submittedName>
        <fullName evidence="16">Methyl-accepting chemotaxis sensory transducer with TarH sensor</fullName>
    </submittedName>
</protein>
<evidence type="ECO:0000259" key="14">
    <source>
        <dbReference type="PROSITE" id="PS50111"/>
    </source>
</evidence>
<dbReference type="PANTHER" id="PTHR43531">
    <property type="entry name" value="PROTEIN ICFG"/>
    <property type="match status" value="1"/>
</dbReference>
<dbReference type="PRINTS" id="PR00260">
    <property type="entry name" value="CHEMTRNSDUCR"/>
</dbReference>
<dbReference type="GO" id="GO:0004888">
    <property type="term" value="F:transmembrane signaling receptor activity"/>
    <property type="evidence" value="ECO:0007669"/>
    <property type="project" value="InterPro"/>
</dbReference>
<evidence type="ECO:0000313" key="16">
    <source>
        <dbReference type="EMBL" id="SEL83906.1"/>
    </source>
</evidence>
<dbReference type="InterPro" id="IPR035440">
    <property type="entry name" value="4HB_MCP_dom_sf"/>
</dbReference>
<dbReference type="SMART" id="SM00283">
    <property type="entry name" value="MA"/>
    <property type="match status" value="1"/>
</dbReference>
<dbReference type="CDD" id="cd11386">
    <property type="entry name" value="MCP_signal"/>
    <property type="match status" value="1"/>
</dbReference>
<organism evidence="16 17">
    <name type="scientific">Paraburkholderia caballeronis</name>
    <dbReference type="NCBI Taxonomy" id="416943"/>
    <lineage>
        <taxon>Bacteria</taxon>
        <taxon>Pseudomonadati</taxon>
        <taxon>Pseudomonadota</taxon>
        <taxon>Betaproteobacteria</taxon>
        <taxon>Burkholderiales</taxon>
        <taxon>Burkholderiaceae</taxon>
        <taxon>Paraburkholderia</taxon>
    </lineage>
</organism>
<dbReference type="PROSITE" id="PS50111">
    <property type="entry name" value="CHEMOTAXIS_TRANSDUC_2"/>
    <property type="match status" value="1"/>
</dbReference>
<evidence type="ECO:0000256" key="3">
    <source>
        <dbReference type="ARBA" id="ARBA00022481"/>
    </source>
</evidence>
<comment type="similarity">
    <text evidence="10">Belongs to the methyl-accepting chemotaxis (MCP) protein family.</text>
</comment>
<dbReference type="GO" id="GO:0006935">
    <property type="term" value="P:chemotaxis"/>
    <property type="evidence" value="ECO:0007669"/>
    <property type="project" value="UniProtKB-KW"/>
</dbReference>
<dbReference type="FunFam" id="1.10.287.950:FF:000001">
    <property type="entry name" value="Methyl-accepting chemotaxis sensory transducer"/>
    <property type="match status" value="1"/>
</dbReference>
<keyword evidence="4" id="KW-0145">Chemotaxis</keyword>
<evidence type="ECO:0000256" key="13">
    <source>
        <dbReference type="SAM" id="Phobius"/>
    </source>
</evidence>
<dbReference type="OrthoDB" id="5298208at2"/>
<dbReference type="InterPro" id="IPR051310">
    <property type="entry name" value="MCP_chemotaxis"/>
</dbReference>
<evidence type="ECO:0000256" key="2">
    <source>
        <dbReference type="ARBA" id="ARBA00022475"/>
    </source>
</evidence>
<dbReference type="InterPro" id="IPR004089">
    <property type="entry name" value="MCPsignal_dom"/>
</dbReference>
<dbReference type="InterPro" id="IPR004090">
    <property type="entry name" value="Chemotax_Me-accpt_rcpt"/>
</dbReference>
<dbReference type="STRING" id="416943.SAMN05445871_1087"/>
<evidence type="ECO:0000256" key="5">
    <source>
        <dbReference type="ARBA" id="ARBA00022519"/>
    </source>
</evidence>
<proteinExistence type="inferred from homology"/>
<dbReference type="EMBL" id="FOAJ01000015">
    <property type="protein sequence ID" value="SEL83906.1"/>
    <property type="molecule type" value="Genomic_DNA"/>
</dbReference>
<keyword evidence="9 11" id="KW-0807">Transducer</keyword>
<gene>
    <name evidence="16" type="ORF">SAMN05192542_11550</name>
</gene>
<dbReference type="RefSeq" id="WP_090542916.1">
    <property type="nucleotide sequence ID" value="NZ_FNSR01000001.1"/>
</dbReference>
<dbReference type="GO" id="GO:0007165">
    <property type="term" value="P:signal transduction"/>
    <property type="evidence" value="ECO:0007669"/>
    <property type="project" value="UniProtKB-KW"/>
</dbReference>
<sequence>MLRNLTIRTRLALVMGLLGLMLIVGAALGVTGIALSNADQKEMYTDQLASSTALGKVDFFYARGRLVLDRIAALPSRPDAADLVQHAREQFEIADKAWKTYRALPAEGDERRLADEVETKRDAVMAGPVAATFKAIEDHDNAALADLISNRLTGPFNEVTDRTAALEKLQATQAQQLYDAAQKRFRLILWLAAIGLAVGLLMAAFAWYTLRRSIVGLLDEALSHFRRIADGDLSHRVEVRSRDEMGQLMEGLGAMQTRLTDAMVSVRDGAQSIATATTEISAGNSNLSQRTEAQAASLEETAASMAELTTTVHQNAEHARQAAELANNAYGVASQGREVVAEVVSTMGEISASSKQIADIIGVIEGIAFQTNILALNAAVEAARAGEEGRGFAVVAGEVRSLAQRSAAAAKEIKSLIGASVERVSNGTELVGRAGATMTQINDAVQRVTAIMDEIAAASGQQSEGIDQVNKAVTQMDEVTQQNAALVEEAAAAAQALKEQASRMHEVVGMFRLQQG</sequence>
<dbReference type="CDD" id="cd06225">
    <property type="entry name" value="HAMP"/>
    <property type="match status" value="1"/>
</dbReference>
<feature type="transmembrane region" description="Helical" evidence="13">
    <location>
        <begin position="187"/>
        <end position="208"/>
    </location>
</feature>
<reference evidence="17" key="1">
    <citation type="submission" date="2016-10" db="EMBL/GenBank/DDBJ databases">
        <authorList>
            <person name="Varghese N."/>
            <person name="Submissions S."/>
        </authorList>
    </citation>
    <scope>NUCLEOTIDE SEQUENCE [LARGE SCALE GENOMIC DNA]</scope>
    <source>
        <strain evidence="17">LMG 26416</strain>
    </source>
</reference>
<evidence type="ECO:0000256" key="1">
    <source>
        <dbReference type="ARBA" id="ARBA00004429"/>
    </source>
</evidence>
<keyword evidence="7 13" id="KW-1133">Transmembrane helix</keyword>
<evidence type="ECO:0000256" key="12">
    <source>
        <dbReference type="SAM" id="Coils"/>
    </source>
</evidence>
<feature type="transmembrane region" description="Helical" evidence="13">
    <location>
        <begin position="12"/>
        <end position="35"/>
    </location>
</feature>
<keyword evidence="8 13" id="KW-0472">Membrane</keyword>
<keyword evidence="5" id="KW-0997">Cell inner membrane</keyword>